<feature type="transmembrane region" description="Helical" evidence="8">
    <location>
        <begin position="116"/>
        <end position="139"/>
    </location>
</feature>
<evidence type="ECO:0000256" key="4">
    <source>
        <dbReference type="ARBA" id="ARBA00022475"/>
    </source>
</evidence>
<evidence type="ECO:0000256" key="5">
    <source>
        <dbReference type="ARBA" id="ARBA00022692"/>
    </source>
</evidence>
<comment type="similarity">
    <text evidence="2">Belongs to the binding-protein-dependent transport system permease family. HisMQ subfamily.</text>
</comment>
<dbReference type="InterPro" id="IPR043429">
    <property type="entry name" value="ArtM/GltK/GlnP/TcyL/YhdX-like"/>
</dbReference>
<dbReference type="GO" id="GO:0022857">
    <property type="term" value="F:transmembrane transporter activity"/>
    <property type="evidence" value="ECO:0007669"/>
    <property type="project" value="InterPro"/>
</dbReference>
<evidence type="ECO:0000256" key="7">
    <source>
        <dbReference type="ARBA" id="ARBA00023136"/>
    </source>
</evidence>
<dbReference type="CDD" id="cd06261">
    <property type="entry name" value="TM_PBP2"/>
    <property type="match status" value="1"/>
</dbReference>
<feature type="transmembrane region" description="Helical" evidence="8">
    <location>
        <begin position="151"/>
        <end position="174"/>
    </location>
</feature>
<proteinExistence type="inferred from homology"/>
<comment type="subcellular location">
    <subcellularLocation>
        <location evidence="1">Cell inner membrane</location>
        <topology evidence="1">Multi-pass membrane protein</topology>
    </subcellularLocation>
    <subcellularLocation>
        <location evidence="8">Cell membrane</location>
        <topology evidence="8">Multi-pass membrane protein</topology>
    </subcellularLocation>
</comment>
<feature type="transmembrane region" description="Helical" evidence="8">
    <location>
        <begin position="195"/>
        <end position="213"/>
    </location>
</feature>
<dbReference type="NCBIfam" id="TIGR01726">
    <property type="entry name" value="HEQRo_perm_3TM"/>
    <property type="match status" value="1"/>
</dbReference>
<evidence type="ECO:0000256" key="6">
    <source>
        <dbReference type="ARBA" id="ARBA00022989"/>
    </source>
</evidence>
<organism evidence="10 11">
    <name type="scientific">Corticibacter populi</name>
    <dbReference type="NCBI Taxonomy" id="1550736"/>
    <lineage>
        <taxon>Bacteria</taxon>
        <taxon>Pseudomonadati</taxon>
        <taxon>Pseudomonadota</taxon>
        <taxon>Betaproteobacteria</taxon>
        <taxon>Burkholderiales</taxon>
        <taxon>Comamonadaceae</taxon>
        <taxon>Corticibacter</taxon>
    </lineage>
</organism>
<protein>
    <submittedName>
        <fullName evidence="10">Amino acid ABC transporter permease</fullName>
    </submittedName>
</protein>
<dbReference type="OrthoDB" id="9808531at2"/>
<dbReference type="AlphaFoldDB" id="A0A3M6QXG2"/>
<keyword evidence="11" id="KW-1185">Reference proteome</keyword>
<feature type="transmembrane region" description="Helical" evidence="8">
    <location>
        <begin position="21"/>
        <end position="45"/>
    </location>
</feature>
<gene>
    <name evidence="10" type="ORF">D8I35_00825</name>
</gene>
<dbReference type="InterPro" id="IPR010065">
    <property type="entry name" value="AA_ABC_transptr_permease_3TM"/>
</dbReference>
<accession>A0A3M6QXG2</accession>
<reference evidence="10 11" key="1">
    <citation type="submission" date="2018-10" db="EMBL/GenBank/DDBJ databases">
        <title>Draft genome of Cortibacter populi DSM10536.</title>
        <authorList>
            <person name="Bernier A.-M."/>
            <person name="Bernard K."/>
        </authorList>
    </citation>
    <scope>NUCLEOTIDE SEQUENCE [LARGE SCALE GENOMIC DNA]</scope>
    <source>
        <strain evidence="10 11">DSM 105136</strain>
    </source>
</reference>
<feature type="transmembrane region" description="Helical" evidence="8">
    <location>
        <begin position="225"/>
        <end position="245"/>
    </location>
</feature>
<dbReference type="GO" id="GO:0006865">
    <property type="term" value="P:amino acid transport"/>
    <property type="evidence" value="ECO:0007669"/>
    <property type="project" value="TreeGrafter"/>
</dbReference>
<keyword evidence="6 8" id="KW-1133">Transmembrane helix</keyword>
<dbReference type="Proteomes" id="UP000278006">
    <property type="component" value="Unassembled WGS sequence"/>
</dbReference>
<dbReference type="GO" id="GO:0043190">
    <property type="term" value="C:ATP-binding cassette (ABC) transporter complex"/>
    <property type="evidence" value="ECO:0007669"/>
    <property type="project" value="InterPro"/>
</dbReference>
<dbReference type="EMBL" id="RDQO01000001">
    <property type="protein sequence ID" value="RMX07715.1"/>
    <property type="molecule type" value="Genomic_DNA"/>
</dbReference>
<keyword evidence="5 8" id="KW-0812">Transmembrane</keyword>
<dbReference type="PANTHER" id="PTHR30614:SF41">
    <property type="entry name" value="INNER MEMBRANE AMINO-ACID ABC TRANSPORTER PERMEASE PROTEIN YHDY"/>
    <property type="match status" value="1"/>
</dbReference>
<dbReference type="Gene3D" id="1.10.3720.10">
    <property type="entry name" value="MetI-like"/>
    <property type="match status" value="1"/>
</dbReference>
<dbReference type="InterPro" id="IPR035906">
    <property type="entry name" value="MetI-like_sf"/>
</dbReference>
<dbReference type="PANTHER" id="PTHR30614">
    <property type="entry name" value="MEMBRANE COMPONENT OF AMINO ACID ABC TRANSPORTER"/>
    <property type="match status" value="1"/>
</dbReference>
<dbReference type="SUPFAM" id="SSF161098">
    <property type="entry name" value="MetI-like"/>
    <property type="match status" value="1"/>
</dbReference>
<feature type="transmembrane region" description="Helical" evidence="8">
    <location>
        <begin position="90"/>
        <end position="109"/>
    </location>
</feature>
<feature type="domain" description="ABC transmembrane type-1" evidence="9">
    <location>
        <begin position="150"/>
        <end position="344"/>
    </location>
</feature>
<feature type="transmembrane region" description="Helical" evidence="8">
    <location>
        <begin position="325"/>
        <end position="345"/>
    </location>
</feature>
<name>A0A3M6QXG2_9BURK</name>
<evidence type="ECO:0000256" key="3">
    <source>
        <dbReference type="ARBA" id="ARBA00022448"/>
    </source>
</evidence>
<dbReference type="PROSITE" id="PS50928">
    <property type="entry name" value="ABC_TM1"/>
    <property type="match status" value="1"/>
</dbReference>
<dbReference type="InterPro" id="IPR000515">
    <property type="entry name" value="MetI-like"/>
</dbReference>
<evidence type="ECO:0000313" key="10">
    <source>
        <dbReference type="EMBL" id="RMX07715.1"/>
    </source>
</evidence>
<comment type="caution">
    <text evidence="10">The sequence shown here is derived from an EMBL/GenBank/DDBJ whole genome shotgun (WGS) entry which is preliminary data.</text>
</comment>
<evidence type="ECO:0000256" key="2">
    <source>
        <dbReference type="ARBA" id="ARBA00010072"/>
    </source>
</evidence>
<keyword evidence="4" id="KW-1003">Cell membrane</keyword>
<evidence type="ECO:0000313" key="11">
    <source>
        <dbReference type="Proteomes" id="UP000278006"/>
    </source>
</evidence>
<keyword evidence="3 8" id="KW-0813">Transport</keyword>
<dbReference type="RefSeq" id="WP_122225836.1">
    <property type="nucleotide sequence ID" value="NZ_RDQO01000001.1"/>
</dbReference>
<dbReference type="Pfam" id="PF00528">
    <property type="entry name" value="BPD_transp_1"/>
    <property type="match status" value="1"/>
</dbReference>
<evidence type="ECO:0000256" key="1">
    <source>
        <dbReference type="ARBA" id="ARBA00004429"/>
    </source>
</evidence>
<keyword evidence="7 8" id="KW-0472">Membrane</keyword>
<evidence type="ECO:0000256" key="8">
    <source>
        <dbReference type="RuleBase" id="RU363032"/>
    </source>
</evidence>
<sequence>MASRTERQRQRQRRWHHHPALHPWYNAVLTAGLSVALALAALAAWRWGIRDAVLLPAGPEQCRAAAGACWAFVQEKAQLLAVGLFPRDMLWRPCTALALLALTLGISAAPRCWSRWLALLWAAAIALVIGLLHGAWLGLPVVRSEQWGGLLLTLLLILGSTLLAFPAGLLLAFGRRSRQAPLRLLCTTYIELMRSVPLLAVLFSVSLLLPLLLPSAGDAPKVLRALFGIALCMAAYFAEAIRGGLSAVPGGQWEAGASIGLSRWHAVRLVILPQALRVALPALVTTFLDFFKGTSLVLLIGVFDLMGATRAALADLPWQSFFLELYLTVGLVYFILSFIVSRYGAWLEAKLHHGD</sequence>
<evidence type="ECO:0000259" key="9">
    <source>
        <dbReference type="PROSITE" id="PS50928"/>
    </source>
</evidence>